<name>B4RI93_PHEZH</name>
<dbReference type="EMBL" id="CP000748">
    <property type="protein sequence ID" value="ACG80068.1"/>
    <property type="molecule type" value="Genomic_DNA"/>
</dbReference>
<sequence>MPDSVRPSRRSVAALLVVAAAFAPALAKAQTASAKALVDAAKAEGKVGEQSDGFLGFVTPTSDPALEAAVAEINAGRRRVYEDTAKRNGVTPEVAGVAAFKVLRDTKLKAGDYFKDVDGVWRRK</sequence>
<dbReference type="eggNOG" id="COG3784">
    <property type="taxonomic scope" value="Bacteria"/>
</dbReference>
<proteinExistence type="predicted"/>
<protein>
    <recommendedName>
        <fullName evidence="4">DUF1318 domain-containing protein</fullName>
    </recommendedName>
</protein>
<dbReference type="Pfam" id="PF07027">
    <property type="entry name" value="DUF1318"/>
    <property type="match status" value="1"/>
</dbReference>
<keyword evidence="3" id="KW-1185">Reference proteome</keyword>
<evidence type="ECO:0000256" key="1">
    <source>
        <dbReference type="SAM" id="SignalP"/>
    </source>
</evidence>
<keyword evidence="1" id="KW-0732">Signal</keyword>
<evidence type="ECO:0008006" key="4">
    <source>
        <dbReference type="Google" id="ProtNLM"/>
    </source>
</evidence>
<geneLocation type="plasmid" evidence="3">
    <name>pHLK1</name>
</geneLocation>
<dbReference type="KEGG" id="pzu:PHZ_p0125"/>
<dbReference type="OrthoDB" id="7474881at2"/>
<dbReference type="AlphaFoldDB" id="B4RI93"/>
<dbReference type="RefSeq" id="WP_012520368.1">
    <property type="nucleotide sequence ID" value="NC_011143.1"/>
</dbReference>
<dbReference type="HOGENOM" id="CLU_146585_0_0_5"/>
<organism evidence="2 3">
    <name type="scientific">Phenylobacterium zucineum (strain HLK1)</name>
    <dbReference type="NCBI Taxonomy" id="450851"/>
    <lineage>
        <taxon>Bacteria</taxon>
        <taxon>Pseudomonadati</taxon>
        <taxon>Pseudomonadota</taxon>
        <taxon>Alphaproteobacteria</taxon>
        <taxon>Caulobacterales</taxon>
        <taxon>Caulobacteraceae</taxon>
        <taxon>Phenylobacterium</taxon>
    </lineage>
</organism>
<feature type="chain" id="PRO_5002825502" description="DUF1318 domain-containing protein" evidence="1">
    <location>
        <begin position="30"/>
        <end position="124"/>
    </location>
</feature>
<accession>B4RI93</accession>
<dbReference type="Proteomes" id="UP000001868">
    <property type="component" value="Plasmid pHLK1"/>
</dbReference>
<gene>
    <name evidence="2" type="ordered locus">PHZ_p0125</name>
</gene>
<reference evidence="2 3" key="1">
    <citation type="journal article" date="2008" name="BMC Genomics">
        <title>Complete genome of Phenylobacterium zucineum - a novel facultative intracellular bacterium isolated from human erythroleukemia cell line K562.</title>
        <authorList>
            <person name="Luo Y."/>
            <person name="Xu X."/>
            <person name="Ding Z."/>
            <person name="Liu Z."/>
            <person name="Zhang B."/>
            <person name="Yan Z."/>
            <person name="Sun J."/>
            <person name="Hu S."/>
            <person name="Hu X."/>
        </authorList>
    </citation>
    <scope>NUCLEOTIDE SEQUENCE [LARGE SCALE GENOMIC DNA]</scope>
    <source>
        <strain evidence="3">HLK1</strain>
        <plasmid evidence="3">Plasmid pHLK1</plasmid>
    </source>
</reference>
<evidence type="ECO:0000313" key="3">
    <source>
        <dbReference type="Proteomes" id="UP000001868"/>
    </source>
</evidence>
<evidence type="ECO:0000313" key="2">
    <source>
        <dbReference type="EMBL" id="ACG80068.1"/>
    </source>
</evidence>
<keyword evidence="2" id="KW-0614">Plasmid</keyword>
<dbReference type="InterPro" id="IPR008309">
    <property type="entry name" value="YdbL"/>
</dbReference>
<feature type="signal peptide" evidence="1">
    <location>
        <begin position="1"/>
        <end position="29"/>
    </location>
</feature>